<dbReference type="InterPro" id="IPR009075">
    <property type="entry name" value="AcylCo_DH/oxidase_C"/>
</dbReference>
<proteinExistence type="inferred from homology"/>
<gene>
    <name evidence="11" type="ORF">Esi_0223_0017</name>
</gene>
<evidence type="ECO:0000313" key="12">
    <source>
        <dbReference type="Proteomes" id="UP000002630"/>
    </source>
</evidence>
<protein>
    <submittedName>
        <fullName evidence="11">Acyl-CoA dehydrogenase</fullName>
    </submittedName>
</protein>
<keyword evidence="6 7" id="KW-0560">Oxidoreductase</keyword>
<accession>D7FRX3</accession>
<dbReference type="EMBL" id="FN649734">
    <property type="protein sequence ID" value="CBJ30914.1"/>
    <property type="molecule type" value="Genomic_DNA"/>
</dbReference>
<dbReference type="PANTHER" id="PTHR48083">
    <property type="entry name" value="MEDIUM-CHAIN SPECIFIC ACYL-COA DEHYDROGENASE, MITOCHONDRIAL-RELATED"/>
    <property type="match status" value="1"/>
</dbReference>
<evidence type="ECO:0000313" key="11">
    <source>
        <dbReference type="EMBL" id="CBJ30914.1"/>
    </source>
</evidence>
<dbReference type="InterPro" id="IPR006091">
    <property type="entry name" value="Acyl-CoA_Oxase/DH_mid-dom"/>
</dbReference>
<evidence type="ECO:0000256" key="1">
    <source>
        <dbReference type="ARBA" id="ARBA00001974"/>
    </source>
</evidence>
<dbReference type="InterPro" id="IPR036250">
    <property type="entry name" value="AcylCo_DH-like_C"/>
</dbReference>
<evidence type="ECO:0000256" key="6">
    <source>
        <dbReference type="ARBA" id="ARBA00023002"/>
    </source>
</evidence>
<comment type="cofactor">
    <cofactor evidence="1 7">
        <name>FAD</name>
        <dbReference type="ChEBI" id="CHEBI:57692"/>
    </cofactor>
</comment>
<dbReference type="InParanoid" id="D7FRX3"/>
<evidence type="ECO:0000259" key="8">
    <source>
        <dbReference type="Pfam" id="PF00441"/>
    </source>
</evidence>
<comment type="subunit">
    <text evidence="3">Homodimer.</text>
</comment>
<dbReference type="OrthoDB" id="434771at2759"/>
<dbReference type="Proteomes" id="UP000002630">
    <property type="component" value="Linkage Group LG09"/>
</dbReference>
<keyword evidence="5 7" id="KW-0274">FAD</keyword>
<dbReference type="Gene3D" id="1.20.140.10">
    <property type="entry name" value="Butyryl-CoA Dehydrogenase, subunit A, domain 3"/>
    <property type="match status" value="1"/>
</dbReference>
<evidence type="ECO:0000256" key="3">
    <source>
        <dbReference type="ARBA" id="ARBA00011738"/>
    </source>
</evidence>
<evidence type="ECO:0000259" key="9">
    <source>
        <dbReference type="Pfam" id="PF02770"/>
    </source>
</evidence>
<dbReference type="OMA" id="LAYMYAM"/>
<dbReference type="SUPFAM" id="SSF56645">
    <property type="entry name" value="Acyl-CoA dehydrogenase NM domain-like"/>
    <property type="match status" value="1"/>
</dbReference>
<organism evidence="11 12">
    <name type="scientific">Ectocarpus siliculosus</name>
    <name type="common">Brown alga</name>
    <name type="synonym">Conferva siliculosa</name>
    <dbReference type="NCBI Taxonomy" id="2880"/>
    <lineage>
        <taxon>Eukaryota</taxon>
        <taxon>Sar</taxon>
        <taxon>Stramenopiles</taxon>
        <taxon>Ochrophyta</taxon>
        <taxon>PX clade</taxon>
        <taxon>Phaeophyceae</taxon>
        <taxon>Ectocarpales</taxon>
        <taxon>Ectocarpaceae</taxon>
        <taxon>Ectocarpus</taxon>
    </lineage>
</organism>
<dbReference type="GO" id="GO:0033539">
    <property type="term" value="P:fatty acid beta-oxidation using acyl-CoA dehydrogenase"/>
    <property type="evidence" value="ECO:0007669"/>
    <property type="project" value="TreeGrafter"/>
</dbReference>
<keyword evidence="12" id="KW-1185">Reference proteome</keyword>
<comment type="similarity">
    <text evidence="2 7">Belongs to the acyl-CoA dehydrogenase family.</text>
</comment>
<feature type="domain" description="Acyl-CoA oxidase/dehydrogenase middle" evidence="9">
    <location>
        <begin position="131"/>
        <end position="232"/>
    </location>
</feature>
<dbReference type="InterPro" id="IPR013786">
    <property type="entry name" value="AcylCoA_DH/ox_N"/>
</dbReference>
<dbReference type="Pfam" id="PF02770">
    <property type="entry name" value="Acyl-CoA_dh_M"/>
    <property type="match status" value="1"/>
</dbReference>
<dbReference type="GO" id="GO:0050660">
    <property type="term" value="F:flavin adenine dinucleotide binding"/>
    <property type="evidence" value="ECO:0007669"/>
    <property type="project" value="InterPro"/>
</dbReference>
<evidence type="ECO:0000259" key="10">
    <source>
        <dbReference type="Pfam" id="PF02771"/>
    </source>
</evidence>
<dbReference type="GO" id="GO:0003995">
    <property type="term" value="F:acyl-CoA dehydrogenase activity"/>
    <property type="evidence" value="ECO:0007669"/>
    <property type="project" value="TreeGrafter"/>
</dbReference>
<sequence length="411" mass="45133">MSSRLALLERFVEDECIPAEPVFTQEMAEIEARTGTRWEEVPAVLSRLKAKARSLGLWNLFMPKGHEGSANVPMQEYAQMSELMGRSSIAPEACNCSAPDTGNMEVFANYGSPEHKATWLTPLLEGKIRSAFLMTEPAVASSDATNIACDVHREGDMYVINGRKWWSSGAMDPRCKVAIVMCRHGGAEWDAKGSHGRHSMVVVPIDAPGVTMVRALKVFGYDDAPHGHAEVELRNVRVPLSSILLGEGRGFEIAQGRLGPGRVHHCMRAVGMAERALAAHVQRSRDRVAFGKALSEDSLVRHHVAQSRMEIDQSRLLVQDCAAKLEAFGLQGAIQEVSMIKVVVPNMACRVIDRAIQMQGGLGVCQDTFLSEAYAHMRTLRIADGPDEVHTRSVAKYEYRRAAGMALSSRL</sequence>
<name>D7FRX3_ECTSI</name>
<dbReference type="STRING" id="2880.D7FRX3"/>
<dbReference type="Gene3D" id="2.40.110.10">
    <property type="entry name" value="Butyryl-CoA Dehydrogenase, subunit A, domain 2"/>
    <property type="match status" value="1"/>
</dbReference>
<dbReference type="SUPFAM" id="SSF47203">
    <property type="entry name" value="Acyl-CoA dehydrogenase C-terminal domain-like"/>
    <property type="match status" value="1"/>
</dbReference>
<dbReference type="Gene3D" id="1.10.540.10">
    <property type="entry name" value="Acyl-CoA dehydrogenase/oxidase, N-terminal domain"/>
    <property type="match status" value="1"/>
</dbReference>
<dbReference type="AlphaFoldDB" id="D7FRX3"/>
<keyword evidence="4 7" id="KW-0285">Flavoprotein</keyword>
<dbReference type="EMBL" id="FN648402">
    <property type="protein sequence ID" value="CBJ30914.1"/>
    <property type="molecule type" value="Genomic_DNA"/>
</dbReference>
<dbReference type="GO" id="GO:0005737">
    <property type="term" value="C:cytoplasm"/>
    <property type="evidence" value="ECO:0007669"/>
    <property type="project" value="TreeGrafter"/>
</dbReference>
<dbReference type="InterPro" id="IPR037069">
    <property type="entry name" value="AcylCoA_DH/ox_N_sf"/>
</dbReference>
<dbReference type="Pfam" id="PF02771">
    <property type="entry name" value="Acyl-CoA_dh_N"/>
    <property type="match status" value="1"/>
</dbReference>
<dbReference type="InterPro" id="IPR046373">
    <property type="entry name" value="Acyl-CoA_Oxase/DH_mid-dom_sf"/>
</dbReference>
<dbReference type="Pfam" id="PF00441">
    <property type="entry name" value="Acyl-CoA_dh_1"/>
    <property type="match status" value="1"/>
</dbReference>
<feature type="domain" description="Acyl-CoA dehydrogenase/oxidase N-terminal" evidence="10">
    <location>
        <begin position="27"/>
        <end position="127"/>
    </location>
</feature>
<evidence type="ECO:0000256" key="2">
    <source>
        <dbReference type="ARBA" id="ARBA00009347"/>
    </source>
</evidence>
<dbReference type="PANTHER" id="PTHR48083:SF13">
    <property type="entry name" value="ACYL-COA DEHYDROGENASE FAMILY MEMBER 11"/>
    <property type="match status" value="1"/>
</dbReference>
<evidence type="ECO:0000256" key="7">
    <source>
        <dbReference type="RuleBase" id="RU362125"/>
    </source>
</evidence>
<dbReference type="InterPro" id="IPR050741">
    <property type="entry name" value="Acyl-CoA_dehydrogenase"/>
</dbReference>
<feature type="domain" description="Acyl-CoA dehydrogenase/oxidase C-terminal" evidence="8">
    <location>
        <begin position="248"/>
        <end position="396"/>
    </location>
</feature>
<dbReference type="InterPro" id="IPR009100">
    <property type="entry name" value="AcylCoA_DH/oxidase_NM_dom_sf"/>
</dbReference>
<evidence type="ECO:0000256" key="5">
    <source>
        <dbReference type="ARBA" id="ARBA00022827"/>
    </source>
</evidence>
<reference evidence="11 12" key="1">
    <citation type="journal article" date="2010" name="Nature">
        <title>The Ectocarpus genome and the independent evolution of multicellularity in brown algae.</title>
        <authorList>
            <person name="Cock J.M."/>
            <person name="Sterck L."/>
            <person name="Rouze P."/>
            <person name="Scornet D."/>
            <person name="Allen A.E."/>
            <person name="Amoutzias G."/>
            <person name="Anthouard V."/>
            <person name="Artiguenave F."/>
            <person name="Aury J.M."/>
            <person name="Badger J.H."/>
            <person name="Beszteri B."/>
            <person name="Billiau K."/>
            <person name="Bonnet E."/>
            <person name="Bothwell J.H."/>
            <person name="Bowler C."/>
            <person name="Boyen C."/>
            <person name="Brownlee C."/>
            <person name="Carrano C.J."/>
            <person name="Charrier B."/>
            <person name="Cho G.Y."/>
            <person name="Coelho S.M."/>
            <person name="Collen J."/>
            <person name="Corre E."/>
            <person name="Da Silva C."/>
            <person name="Delage L."/>
            <person name="Delaroque N."/>
            <person name="Dittami S.M."/>
            <person name="Doulbeau S."/>
            <person name="Elias M."/>
            <person name="Farnham G."/>
            <person name="Gachon C.M."/>
            <person name="Gschloessl B."/>
            <person name="Heesch S."/>
            <person name="Jabbari K."/>
            <person name="Jubin C."/>
            <person name="Kawai H."/>
            <person name="Kimura K."/>
            <person name="Kloareg B."/>
            <person name="Kupper F.C."/>
            <person name="Lang D."/>
            <person name="Le Bail A."/>
            <person name="Leblanc C."/>
            <person name="Lerouge P."/>
            <person name="Lohr M."/>
            <person name="Lopez P.J."/>
            <person name="Martens C."/>
            <person name="Maumus F."/>
            <person name="Michel G."/>
            <person name="Miranda-Saavedra D."/>
            <person name="Morales J."/>
            <person name="Moreau H."/>
            <person name="Motomura T."/>
            <person name="Nagasato C."/>
            <person name="Napoli C.A."/>
            <person name="Nelson D.R."/>
            <person name="Nyvall-Collen P."/>
            <person name="Peters A.F."/>
            <person name="Pommier C."/>
            <person name="Potin P."/>
            <person name="Poulain J."/>
            <person name="Quesneville H."/>
            <person name="Read B."/>
            <person name="Rensing S.A."/>
            <person name="Ritter A."/>
            <person name="Rousvoal S."/>
            <person name="Samanta M."/>
            <person name="Samson G."/>
            <person name="Schroeder D.C."/>
            <person name="Segurens B."/>
            <person name="Strittmatter M."/>
            <person name="Tonon T."/>
            <person name="Tregear J.W."/>
            <person name="Valentin K."/>
            <person name="von Dassow P."/>
            <person name="Yamagishi T."/>
            <person name="Van de Peer Y."/>
            <person name="Wincker P."/>
        </authorList>
    </citation>
    <scope>NUCLEOTIDE SEQUENCE [LARGE SCALE GENOMIC DNA]</scope>
    <source>
        <strain evidence="12">Ec32 / CCAP1310/4</strain>
    </source>
</reference>
<evidence type="ECO:0000256" key="4">
    <source>
        <dbReference type="ARBA" id="ARBA00022630"/>
    </source>
</evidence>
<dbReference type="eggNOG" id="KOG1469">
    <property type="taxonomic scope" value="Eukaryota"/>
</dbReference>